<dbReference type="SMART" id="SM00421">
    <property type="entry name" value="HTH_LUXR"/>
    <property type="match status" value="1"/>
</dbReference>
<evidence type="ECO:0000313" key="3">
    <source>
        <dbReference type="Proteomes" id="UP000033649"/>
    </source>
</evidence>
<keyword evidence="3" id="KW-1185">Reference proteome</keyword>
<organism evidence="2 3">
    <name type="scientific">Devosia chinhatensis</name>
    <dbReference type="NCBI Taxonomy" id="429727"/>
    <lineage>
        <taxon>Bacteria</taxon>
        <taxon>Pseudomonadati</taxon>
        <taxon>Pseudomonadota</taxon>
        <taxon>Alphaproteobacteria</taxon>
        <taxon>Hyphomicrobiales</taxon>
        <taxon>Devosiaceae</taxon>
        <taxon>Devosia</taxon>
    </lineage>
</organism>
<dbReference type="OrthoDB" id="5497412at2"/>
<dbReference type="InterPro" id="IPR000792">
    <property type="entry name" value="Tscrpt_reg_LuxR_C"/>
</dbReference>
<name>A0A0F5FKH9_9HYPH</name>
<dbReference type="PATRIC" id="fig|429727.3.peg.246"/>
<dbReference type="GO" id="GO:0006355">
    <property type="term" value="P:regulation of DNA-templated transcription"/>
    <property type="evidence" value="ECO:0007669"/>
    <property type="project" value="InterPro"/>
</dbReference>
<sequence>MELSLELRDHLHGVLTDPAEWPRLLMRLADLLGAEEATFGGGSQWEVPRIFAPRTDPGYVGVYMQTYHQQNAFMQSMMQRSLGRVVPAHALPEFAALQHSDFYNLWCAPQHFTQMFGFSLAASDGWWGIMTVNLTDVPSQEQMARLGALIPQVQRAVEMHLLLEQLRSAQTSTLSVLNLSGNGGLLLDRHGRVLEMNAIAEAMLQAGQLRLREGRLRGPDADSDGALSRLVAQCLSEPDRAGAKAQIGIGPLIVQCAPFAGSLIFPAPQRPAAIVIMTDPHQKMRQRLADLQRSYGLTQAEAELAQAVVEAGSRKIAAERRGVTDATARAQLSSIFDKTGVRRQTDLVRLLMGGS</sequence>
<proteinExistence type="predicted"/>
<dbReference type="EMBL" id="JZEY01000054">
    <property type="protein sequence ID" value="KKB08717.1"/>
    <property type="molecule type" value="Genomic_DNA"/>
</dbReference>
<dbReference type="InterPro" id="IPR036388">
    <property type="entry name" value="WH-like_DNA-bd_sf"/>
</dbReference>
<dbReference type="Proteomes" id="UP000033649">
    <property type="component" value="Unassembled WGS sequence"/>
</dbReference>
<protein>
    <recommendedName>
        <fullName evidence="1">HTH luxR-type domain-containing protein</fullName>
    </recommendedName>
</protein>
<dbReference type="Gene3D" id="1.10.10.10">
    <property type="entry name" value="Winged helix-like DNA-binding domain superfamily/Winged helix DNA-binding domain"/>
    <property type="match status" value="1"/>
</dbReference>
<feature type="domain" description="HTH luxR-type" evidence="1">
    <location>
        <begin position="294"/>
        <end position="351"/>
    </location>
</feature>
<reference evidence="2 3" key="1">
    <citation type="submission" date="2015-03" db="EMBL/GenBank/DDBJ databases">
        <authorList>
            <person name="Hassan Y."/>
            <person name="Lepp D."/>
            <person name="Li X.-Z."/>
            <person name="Zhou T."/>
        </authorList>
    </citation>
    <scope>NUCLEOTIDE SEQUENCE [LARGE SCALE GENOMIC DNA]</scope>
    <source>
        <strain evidence="2 3">IPL18</strain>
    </source>
</reference>
<accession>A0A0F5FKH9</accession>
<comment type="caution">
    <text evidence="2">The sequence shown here is derived from an EMBL/GenBank/DDBJ whole genome shotgun (WGS) entry which is preliminary data.</text>
</comment>
<dbReference type="GO" id="GO:0003677">
    <property type="term" value="F:DNA binding"/>
    <property type="evidence" value="ECO:0007669"/>
    <property type="project" value="InterPro"/>
</dbReference>
<dbReference type="InterPro" id="IPR016032">
    <property type="entry name" value="Sig_transdc_resp-reg_C-effctor"/>
</dbReference>
<dbReference type="RefSeq" id="WP_046103406.1">
    <property type="nucleotide sequence ID" value="NZ_JZEY01000054.1"/>
</dbReference>
<dbReference type="AlphaFoldDB" id="A0A0F5FKH9"/>
<gene>
    <name evidence="2" type="ORF">VE26_01135</name>
</gene>
<evidence type="ECO:0000313" key="2">
    <source>
        <dbReference type="EMBL" id="KKB08717.1"/>
    </source>
</evidence>
<dbReference type="SUPFAM" id="SSF46894">
    <property type="entry name" value="C-terminal effector domain of the bipartite response regulators"/>
    <property type="match status" value="1"/>
</dbReference>
<dbReference type="STRING" id="429727.VE26_01135"/>
<evidence type="ECO:0000259" key="1">
    <source>
        <dbReference type="SMART" id="SM00421"/>
    </source>
</evidence>